<dbReference type="AlphaFoldDB" id="A0A835RYA0"/>
<sequence length="110" mass="12375">MHHACVAPDDERMHRSCVAPDGGRYMSRMSAGSAQWWAPALHFETLKVGRLPWAFGARNRARFRCPTPEVGRVPKFDKRVHELADKPLLFRSSIFTALLAELNTTQPSSA</sequence>
<protein>
    <submittedName>
        <fullName evidence="2">Uncharacterized protein</fullName>
    </submittedName>
</protein>
<reference evidence="3 4" key="1">
    <citation type="journal article" date="2020" name="Nat. Food">
        <title>A phased Vanilla planifolia genome enables genetic improvement of flavour and production.</title>
        <authorList>
            <person name="Hasing T."/>
            <person name="Tang H."/>
            <person name="Brym M."/>
            <person name="Khazi F."/>
            <person name="Huang T."/>
            <person name="Chambers A.H."/>
        </authorList>
    </citation>
    <scope>NUCLEOTIDE SEQUENCE [LARGE SCALE GENOMIC DNA]</scope>
    <source>
        <tissue evidence="2">Leaf</tissue>
    </source>
</reference>
<gene>
    <name evidence="2" type="ORF">HPP92_004841</name>
    <name evidence="1" type="ORF">HPP92_005204</name>
</gene>
<organism evidence="2 4">
    <name type="scientific">Vanilla planifolia</name>
    <name type="common">Vanilla</name>
    <dbReference type="NCBI Taxonomy" id="51239"/>
    <lineage>
        <taxon>Eukaryota</taxon>
        <taxon>Viridiplantae</taxon>
        <taxon>Streptophyta</taxon>
        <taxon>Embryophyta</taxon>
        <taxon>Tracheophyta</taxon>
        <taxon>Spermatophyta</taxon>
        <taxon>Magnoliopsida</taxon>
        <taxon>Liliopsida</taxon>
        <taxon>Asparagales</taxon>
        <taxon>Orchidaceae</taxon>
        <taxon>Vanilloideae</taxon>
        <taxon>Vanilleae</taxon>
        <taxon>Vanilla</taxon>
    </lineage>
</organism>
<dbReference type="EMBL" id="JADCNL010000002">
    <property type="protein sequence ID" value="KAG0491806.1"/>
    <property type="molecule type" value="Genomic_DNA"/>
</dbReference>
<proteinExistence type="predicted"/>
<accession>A0A835RYA0</accession>
<keyword evidence="3" id="KW-1185">Reference proteome</keyword>
<evidence type="ECO:0000313" key="1">
    <source>
        <dbReference type="EMBL" id="KAG0491806.1"/>
    </source>
</evidence>
<comment type="caution">
    <text evidence="2">The sequence shown here is derived from an EMBL/GenBank/DDBJ whole genome shotgun (WGS) entry which is preliminary data.</text>
</comment>
<dbReference type="Proteomes" id="UP000636800">
    <property type="component" value="Chromosome 2"/>
</dbReference>
<evidence type="ECO:0000313" key="2">
    <source>
        <dbReference type="EMBL" id="KAG0493847.1"/>
    </source>
</evidence>
<evidence type="ECO:0000313" key="4">
    <source>
        <dbReference type="Proteomes" id="UP000639772"/>
    </source>
</evidence>
<dbReference type="Proteomes" id="UP000639772">
    <property type="component" value="Unassembled WGS sequence"/>
</dbReference>
<evidence type="ECO:0000313" key="3">
    <source>
        <dbReference type="Proteomes" id="UP000636800"/>
    </source>
</evidence>
<dbReference type="EMBL" id="JADCNM010000002">
    <property type="protein sequence ID" value="KAG0493847.1"/>
    <property type="molecule type" value="Genomic_DNA"/>
</dbReference>
<name>A0A835RYA0_VANPL</name>